<evidence type="ECO:0000313" key="1">
    <source>
        <dbReference type="EMBL" id="MFB5188964.1"/>
    </source>
</evidence>
<organism evidence="1 2">
    <name type="scientific">Alicyclobacillus fastidiosus</name>
    <dbReference type="NCBI Taxonomy" id="392011"/>
    <lineage>
        <taxon>Bacteria</taxon>
        <taxon>Bacillati</taxon>
        <taxon>Bacillota</taxon>
        <taxon>Bacilli</taxon>
        <taxon>Bacillales</taxon>
        <taxon>Alicyclobacillaceae</taxon>
        <taxon>Alicyclobacillus</taxon>
    </lineage>
</organism>
<dbReference type="EMBL" id="JBDXSU010000001">
    <property type="protein sequence ID" value="MFB5188964.1"/>
    <property type="molecule type" value="Genomic_DNA"/>
</dbReference>
<sequence>MSTSSFLFADHVITVCEPLRVEVVSETECLIMLAPIHAPTDRRTADMARAAGLDIPQPIGKLLYDFAHDAFRLEDLLEPVHMGLKAHPTRTTYAVHLTLAEL</sequence>
<protein>
    <submittedName>
        <fullName evidence="1">Uncharacterized protein</fullName>
    </submittedName>
</protein>
<dbReference type="Proteomes" id="UP001579974">
    <property type="component" value="Unassembled WGS sequence"/>
</dbReference>
<keyword evidence="2" id="KW-1185">Reference proteome</keyword>
<proteinExistence type="predicted"/>
<comment type="caution">
    <text evidence="1">The sequence shown here is derived from an EMBL/GenBank/DDBJ whole genome shotgun (WGS) entry which is preliminary data.</text>
</comment>
<gene>
    <name evidence="1" type="ORF">KKP3000_001403</name>
</gene>
<accession>A0ABV5A9K8</accession>
<name>A0ABV5A9K8_9BACL</name>
<reference evidence="1 2" key="1">
    <citation type="journal article" date="2024" name="Int. J. Mol. Sci.">
        <title>Exploration of Alicyclobacillus spp. Genome in Search of Antibiotic Resistance.</title>
        <authorList>
            <person name="Bucka-Kolendo J."/>
            <person name="Kiousi D.E."/>
            <person name="Dekowska A."/>
            <person name="Mikolajczuk-Szczyrba A."/>
            <person name="Karadedos D.M."/>
            <person name="Michael P."/>
            <person name="Galanis A."/>
            <person name="Sokolowska B."/>
        </authorList>
    </citation>
    <scope>NUCLEOTIDE SEQUENCE [LARGE SCALE GENOMIC DNA]</scope>
    <source>
        <strain evidence="1 2">KKP 3000</strain>
    </source>
</reference>
<dbReference type="RefSeq" id="WP_275475787.1">
    <property type="nucleotide sequence ID" value="NZ_CP162940.1"/>
</dbReference>
<evidence type="ECO:0000313" key="2">
    <source>
        <dbReference type="Proteomes" id="UP001579974"/>
    </source>
</evidence>